<evidence type="ECO:0000313" key="5">
    <source>
        <dbReference type="RefSeq" id="XP_056689726.1"/>
    </source>
</evidence>
<dbReference type="Pfam" id="PF00201">
    <property type="entry name" value="UDPGT"/>
    <property type="match status" value="1"/>
</dbReference>
<dbReference type="PROSITE" id="PS00375">
    <property type="entry name" value="UDPGT"/>
    <property type="match status" value="1"/>
</dbReference>
<dbReference type="Gene3D" id="3.40.50.2000">
    <property type="entry name" value="Glycogen Phosphorylase B"/>
    <property type="match status" value="1"/>
</dbReference>
<dbReference type="PANTHER" id="PTHR48049">
    <property type="entry name" value="GLYCOSYLTRANSFERASE"/>
    <property type="match status" value="1"/>
</dbReference>
<dbReference type="InterPro" id="IPR002213">
    <property type="entry name" value="UDP_glucos_trans"/>
</dbReference>
<reference evidence="5" key="2">
    <citation type="submission" date="2025-08" db="UniProtKB">
        <authorList>
            <consortium name="RefSeq"/>
        </authorList>
    </citation>
    <scope>IDENTIFICATION</scope>
    <source>
        <tissue evidence="5">Leaf</tissue>
    </source>
</reference>
<keyword evidence="2 3" id="KW-0808">Transferase</keyword>
<dbReference type="CDD" id="cd03784">
    <property type="entry name" value="GT1_Gtf-like"/>
    <property type="match status" value="1"/>
</dbReference>
<dbReference type="InterPro" id="IPR035595">
    <property type="entry name" value="UDP_glycos_trans_CS"/>
</dbReference>
<comment type="similarity">
    <text evidence="1 3">Belongs to the UDP-glycosyltransferase family.</text>
</comment>
<accession>A0ABM3R276</accession>
<dbReference type="InterPro" id="IPR050481">
    <property type="entry name" value="UDP-glycosyltransf_plant"/>
</dbReference>
<sequence length="286" mass="31586">MITLRDYEARDVEYALTQMEFGGKGNTVLKRNAVSLEACDAIAVKSCREMEGVYIDFIHTVYKKPVLLAGPVKPEPPAAKLDDHLVRWLGGFHKAAVIYCALGSECFLSIHRFQELLLGLELTGMPFFAALKPPSGYETIESALPQGFKERTKGRGVVDGGWVQQQLVLQHPSVGCFVTHCGAGSISEAMVNDCQLILSPQVTDQFINARMMSLDLKVGIQVEKGEDGFVSKHGICKAIKEMMDPNSQVGTETRNNRAKWREFLLTKGLEEAYISGFIEDLRSLVG</sequence>
<dbReference type="SUPFAM" id="SSF53756">
    <property type="entry name" value="UDP-Glycosyltransferase/glycogen phosphorylase"/>
    <property type="match status" value="1"/>
</dbReference>
<organism evidence="4 5">
    <name type="scientific">Spinacia oleracea</name>
    <name type="common">Spinach</name>
    <dbReference type="NCBI Taxonomy" id="3562"/>
    <lineage>
        <taxon>Eukaryota</taxon>
        <taxon>Viridiplantae</taxon>
        <taxon>Streptophyta</taxon>
        <taxon>Embryophyta</taxon>
        <taxon>Tracheophyta</taxon>
        <taxon>Spermatophyta</taxon>
        <taxon>Magnoliopsida</taxon>
        <taxon>eudicotyledons</taxon>
        <taxon>Gunneridae</taxon>
        <taxon>Pentapetalae</taxon>
        <taxon>Caryophyllales</taxon>
        <taxon>Chenopodiaceae</taxon>
        <taxon>Chenopodioideae</taxon>
        <taxon>Anserineae</taxon>
        <taxon>Spinacia</taxon>
    </lineage>
</organism>
<proteinExistence type="inferred from homology"/>
<name>A0ABM3R276_SPIOL</name>
<evidence type="ECO:0000256" key="2">
    <source>
        <dbReference type="ARBA" id="ARBA00022679"/>
    </source>
</evidence>
<dbReference type="Proteomes" id="UP000813463">
    <property type="component" value="Chromosome 6"/>
</dbReference>
<dbReference type="RefSeq" id="XP_056689726.1">
    <property type="nucleotide sequence ID" value="XM_056833748.1"/>
</dbReference>
<protein>
    <submittedName>
        <fullName evidence="5">Cyanidin 3-O-galactoside 2''-O-xylosyltransferase FGGT1-like</fullName>
    </submittedName>
</protein>
<keyword evidence="3" id="KW-0328">Glycosyltransferase</keyword>
<evidence type="ECO:0000313" key="4">
    <source>
        <dbReference type="Proteomes" id="UP000813463"/>
    </source>
</evidence>
<evidence type="ECO:0000256" key="1">
    <source>
        <dbReference type="ARBA" id="ARBA00009995"/>
    </source>
</evidence>
<gene>
    <name evidence="5" type="primary">LOC130464274</name>
</gene>
<keyword evidence="4" id="KW-1185">Reference proteome</keyword>
<reference evidence="4" key="1">
    <citation type="journal article" date="2021" name="Nat. Commun.">
        <title>Genomic analyses provide insights into spinach domestication and the genetic basis of agronomic traits.</title>
        <authorList>
            <person name="Cai X."/>
            <person name="Sun X."/>
            <person name="Xu C."/>
            <person name="Sun H."/>
            <person name="Wang X."/>
            <person name="Ge C."/>
            <person name="Zhang Z."/>
            <person name="Wang Q."/>
            <person name="Fei Z."/>
            <person name="Jiao C."/>
            <person name="Wang Q."/>
        </authorList>
    </citation>
    <scope>NUCLEOTIDE SEQUENCE [LARGE SCALE GENOMIC DNA]</scope>
    <source>
        <strain evidence="4">cv. Varoflay</strain>
    </source>
</reference>
<evidence type="ECO:0000256" key="3">
    <source>
        <dbReference type="RuleBase" id="RU003718"/>
    </source>
</evidence>
<dbReference type="PANTHER" id="PTHR48049:SF34">
    <property type="entry name" value="UDP-GLYCOSYLTRANSFERASE 79B30-LIKE"/>
    <property type="match status" value="1"/>
</dbReference>
<dbReference type="GeneID" id="130464274"/>